<comment type="subunit">
    <text evidence="4">Homodimer.</text>
</comment>
<dbReference type="PROSITE" id="PS01085">
    <property type="entry name" value="RIBUL_P_3_EPIMER_1"/>
    <property type="match status" value="1"/>
</dbReference>
<evidence type="ECO:0000256" key="3">
    <source>
        <dbReference type="ARBA" id="ARBA00001954"/>
    </source>
</evidence>
<dbReference type="GO" id="GO:1901135">
    <property type="term" value="P:carbohydrate derivative metabolic process"/>
    <property type="evidence" value="ECO:0007669"/>
    <property type="project" value="UniProtKB-ARBA"/>
</dbReference>
<organism evidence="11 12">
    <name type="scientific">Candidatus Yanofskybacteria bacterium RIFCSPHIGHO2_02_FULL_38_22b</name>
    <dbReference type="NCBI Taxonomy" id="1802673"/>
    <lineage>
        <taxon>Bacteria</taxon>
        <taxon>Candidatus Yanofskyibacteriota</taxon>
    </lineage>
</organism>
<evidence type="ECO:0000313" key="11">
    <source>
        <dbReference type="EMBL" id="OGN06806.1"/>
    </source>
</evidence>
<dbReference type="GO" id="GO:0006163">
    <property type="term" value="P:purine nucleotide metabolic process"/>
    <property type="evidence" value="ECO:0007669"/>
    <property type="project" value="UniProtKB-ARBA"/>
</dbReference>
<dbReference type="InterPro" id="IPR013785">
    <property type="entry name" value="Aldolase_TIM"/>
</dbReference>
<dbReference type="GO" id="GO:0006091">
    <property type="term" value="P:generation of precursor metabolites and energy"/>
    <property type="evidence" value="ECO:0007669"/>
    <property type="project" value="UniProtKB-ARBA"/>
</dbReference>
<dbReference type="GO" id="GO:0005975">
    <property type="term" value="P:carbohydrate metabolic process"/>
    <property type="evidence" value="ECO:0007669"/>
    <property type="project" value="InterPro"/>
</dbReference>
<dbReference type="CDD" id="cd00429">
    <property type="entry name" value="RPE"/>
    <property type="match status" value="1"/>
</dbReference>
<comment type="cofactor">
    <cofactor evidence="1">
        <name>Mn(2+)</name>
        <dbReference type="ChEBI" id="CHEBI:29035"/>
    </cofactor>
</comment>
<reference evidence="11 12" key="1">
    <citation type="journal article" date="2016" name="Nat. Commun.">
        <title>Thousands of microbial genomes shed light on interconnected biogeochemical processes in an aquifer system.</title>
        <authorList>
            <person name="Anantharaman K."/>
            <person name="Brown C.T."/>
            <person name="Hug L.A."/>
            <person name="Sharon I."/>
            <person name="Castelle C.J."/>
            <person name="Probst A.J."/>
            <person name="Thomas B.C."/>
            <person name="Singh A."/>
            <person name="Wilkins M.J."/>
            <person name="Karaoz U."/>
            <person name="Brodie E.L."/>
            <person name="Williams K.H."/>
            <person name="Hubbard S.S."/>
            <person name="Banfield J.F."/>
        </authorList>
    </citation>
    <scope>NUCLEOTIDE SEQUENCE [LARGE SCALE GENOMIC DNA]</scope>
</reference>
<keyword evidence="7" id="KW-0408">Iron</keyword>
<dbReference type="AlphaFoldDB" id="A0A1F8F3I7"/>
<dbReference type="NCBIfam" id="NF004076">
    <property type="entry name" value="PRK05581.1-4"/>
    <property type="match status" value="1"/>
</dbReference>
<dbReference type="EMBL" id="MGJN01000014">
    <property type="protein sequence ID" value="OGN06806.1"/>
    <property type="molecule type" value="Genomic_DNA"/>
</dbReference>
<evidence type="ECO:0000256" key="7">
    <source>
        <dbReference type="ARBA" id="ARBA00023004"/>
    </source>
</evidence>
<keyword evidence="9" id="KW-0413">Isomerase</keyword>
<evidence type="ECO:0000256" key="9">
    <source>
        <dbReference type="ARBA" id="ARBA00023235"/>
    </source>
</evidence>
<protein>
    <recommendedName>
        <fullName evidence="13">Ribulose-phosphate 3-epimerase</fullName>
    </recommendedName>
</protein>
<evidence type="ECO:0000313" key="12">
    <source>
        <dbReference type="Proteomes" id="UP000176834"/>
    </source>
</evidence>
<sequence>MRLQAYVLTSLTEIIPAILTDSSDKFRELVHKLEFHTGRIHIDIADGDFVPNKTIKGYNDLREIKSSAQFDVHLMVKRPQEVIKEWFNTQAERFIIHAESDVNLNEIIKDIKERNRKVGLSLNPETYVDKIEQYLNEIDFVQFMTVHPGFQGSNFVNEVVDKISAFHKKYPDIMIMCDGGITSETAPKLVKAGASVLVSGSYIVKSQNFKKAIEELNGAILK</sequence>
<dbReference type="GO" id="GO:0046496">
    <property type="term" value="P:nicotinamide nucleotide metabolic process"/>
    <property type="evidence" value="ECO:0007669"/>
    <property type="project" value="UniProtKB-ARBA"/>
</dbReference>
<proteinExistence type="predicted"/>
<comment type="cofactor">
    <cofactor evidence="3">
        <name>Fe(2+)</name>
        <dbReference type="ChEBI" id="CHEBI:29033"/>
    </cofactor>
</comment>
<comment type="caution">
    <text evidence="11">The sequence shown here is derived from an EMBL/GenBank/DDBJ whole genome shotgun (WGS) entry which is preliminary data.</text>
</comment>
<dbReference type="InterPro" id="IPR000056">
    <property type="entry name" value="Ribul_P_3_epim-like"/>
</dbReference>
<evidence type="ECO:0000256" key="2">
    <source>
        <dbReference type="ARBA" id="ARBA00001947"/>
    </source>
</evidence>
<dbReference type="GO" id="GO:0046872">
    <property type="term" value="F:metal ion binding"/>
    <property type="evidence" value="ECO:0007669"/>
    <property type="project" value="UniProtKB-KW"/>
</dbReference>
<accession>A0A1F8F3I7</accession>
<evidence type="ECO:0000256" key="1">
    <source>
        <dbReference type="ARBA" id="ARBA00001936"/>
    </source>
</evidence>
<comment type="cofactor">
    <cofactor evidence="2">
        <name>Zn(2+)</name>
        <dbReference type="ChEBI" id="CHEBI:29105"/>
    </cofactor>
</comment>
<keyword evidence="5" id="KW-0479">Metal-binding</keyword>
<evidence type="ECO:0008006" key="13">
    <source>
        <dbReference type="Google" id="ProtNLM"/>
    </source>
</evidence>
<evidence type="ECO:0000256" key="6">
    <source>
        <dbReference type="ARBA" id="ARBA00022833"/>
    </source>
</evidence>
<dbReference type="Pfam" id="PF00834">
    <property type="entry name" value="Ribul_P_3_epim"/>
    <property type="match status" value="1"/>
</dbReference>
<dbReference type="GO" id="GO:0016857">
    <property type="term" value="F:racemase and epimerase activity, acting on carbohydrates and derivatives"/>
    <property type="evidence" value="ECO:0007669"/>
    <property type="project" value="InterPro"/>
</dbReference>
<evidence type="ECO:0000256" key="10">
    <source>
        <dbReference type="ARBA" id="ARBA00023277"/>
    </source>
</evidence>
<evidence type="ECO:0000256" key="4">
    <source>
        <dbReference type="ARBA" id="ARBA00011738"/>
    </source>
</evidence>
<evidence type="ECO:0000256" key="8">
    <source>
        <dbReference type="ARBA" id="ARBA00023211"/>
    </source>
</evidence>
<dbReference type="Proteomes" id="UP000176834">
    <property type="component" value="Unassembled WGS sequence"/>
</dbReference>
<evidence type="ECO:0000256" key="5">
    <source>
        <dbReference type="ARBA" id="ARBA00022723"/>
    </source>
</evidence>
<dbReference type="PANTHER" id="PTHR11749">
    <property type="entry name" value="RIBULOSE-5-PHOSPHATE-3-EPIMERASE"/>
    <property type="match status" value="1"/>
</dbReference>
<dbReference type="SUPFAM" id="SSF51366">
    <property type="entry name" value="Ribulose-phoshate binding barrel"/>
    <property type="match status" value="1"/>
</dbReference>
<dbReference type="FunFam" id="3.20.20.70:FF:000191">
    <property type="entry name" value="ribulose-phosphate 3-epimerase isoform X2"/>
    <property type="match status" value="1"/>
</dbReference>
<keyword evidence="6" id="KW-0862">Zinc</keyword>
<keyword evidence="10" id="KW-0119">Carbohydrate metabolism</keyword>
<gene>
    <name evidence="11" type="ORF">A3B86_02825</name>
</gene>
<dbReference type="Gene3D" id="3.20.20.70">
    <property type="entry name" value="Aldolase class I"/>
    <property type="match status" value="1"/>
</dbReference>
<keyword evidence="8" id="KW-0464">Manganese</keyword>
<dbReference type="InterPro" id="IPR011060">
    <property type="entry name" value="RibuloseP-bd_barrel"/>
</dbReference>
<name>A0A1F8F3I7_9BACT</name>